<organism evidence="2 3">
    <name type="scientific">Mollisia scopiformis</name>
    <name type="common">Conifer needle endophyte fungus</name>
    <name type="synonym">Phialocephala scopiformis</name>
    <dbReference type="NCBI Taxonomy" id="149040"/>
    <lineage>
        <taxon>Eukaryota</taxon>
        <taxon>Fungi</taxon>
        <taxon>Dikarya</taxon>
        <taxon>Ascomycota</taxon>
        <taxon>Pezizomycotina</taxon>
        <taxon>Leotiomycetes</taxon>
        <taxon>Helotiales</taxon>
        <taxon>Mollisiaceae</taxon>
        <taxon>Mollisia</taxon>
    </lineage>
</organism>
<dbReference type="InterPro" id="IPR001155">
    <property type="entry name" value="OxRdtase_FMN_N"/>
</dbReference>
<reference evidence="2 3" key="1">
    <citation type="submission" date="2015-10" db="EMBL/GenBank/DDBJ databases">
        <title>Full genome of DAOMC 229536 Phialocephala scopiformis, a fungal endophyte of spruce producing the potent anti-insectan compound rugulosin.</title>
        <authorList>
            <consortium name="DOE Joint Genome Institute"/>
            <person name="Walker A.K."/>
            <person name="Frasz S.L."/>
            <person name="Seifert K.A."/>
            <person name="Miller J.D."/>
            <person name="Mondo S.J."/>
            <person name="Labutti K."/>
            <person name="Lipzen A."/>
            <person name="Dockter R."/>
            <person name="Kennedy M."/>
            <person name="Grigoriev I.V."/>
            <person name="Spatafora J.W."/>
        </authorList>
    </citation>
    <scope>NUCLEOTIDE SEQUENCE [LARGE SCALE GENOMIC DNA]</scope>
    <source>
        <strain evidence="2 3">CBS 120377</strain>
    </source>
</reference>
<feature type="domain" description="NADH:flavin oxidoreductase/NADH oxidase N-terminal" evidence="1">
    <location>
        <begin position="5"/>
        <end position="336"/>
    </location>
</feature>
<evidence type="ECO:0000313" key="3">
    <source>
        <dbReference type="Proteomes" id="UP000070700"/>
    </source>
</evidence>
<dbReference type="GO" id="GO:0010181">
    <property type="term" value="F:FMN binding"/>
    <property type="evidence" value="ECO:0007669"/>
    <property type="project" value="InterPro"/>
</dbReference>
<protein>
    <submittedName>
        <fullName evidence="2">FMN-linked oxidoreductase</fullName>
    </submittedName>
</protein>
<dbReference type="PANTHER" id="PTHR22893">
    <property type="entry name" value="NADH OXIDOREDUCTASE-RELATED"/>
    <property type="match status" value="1"/>
</dbReference>
<evidence type="ECO:0000313" key="2">
    <source>
        <dbReference type="EMBL" id="KUJ11228.1"/>
    </source>
</evidence>
<sequence length="367" mass="40716">MSSTLFKPLKLGNLQLQNRLVLAPLTRFRADDNHVPLSFVPEYYAQRASSPGTLLITEATFIAPQASGYGNAPGIWSQAQIEGWKKVTAAVHEKHSFIFLQLWALGRASNPKQLKKEFGDKYEVKSASDIPFEGGAKPTPLTETEIKEYVGLYAQAAKNAIAAGFDGVEVHGANGYLIDQFLQDVSNQRTDSYGGSIENRARFGLEVTKAVVEAVGAEKTGIRMSPYSSFQGMGMKDPVPQFSYYASELKKLKLAYIHVVESRIEGNAEVESTEKVDFLIDVWDNQSPVLIAGGFTAASAKTAADEEYKGKDIAIVFGRHFIANPDLVYRIKNNIEFTPYDRNLFYNKGEKHGYIDWPFSKEFTAQL</sequence>
<dbReference type="Proteomes" id="UP000070700">
    <property type="component" value="Unassembled WGS sequence"/>
</dbReference>
<dbReference type="Gene3D" id="3.20.20.70">
    <property type="entry name" value="Aldolase class I"/>
    <property type="match status" value="1"/>
</dbReference>
<dbReference type="AlphaFoldDB" id="A0A194WTD9"/>
<dbReference type="EMBL" id="KQ947427">
    <property type="protein sequence ID" value="KUJ11228.1"/>
    <property type="molecule type" value="Genomic_DNA"/>
</dbReference>
<name>A0A194WTD9_MOLSC</name>
<evidence type="ECO:0000259" key="1">
    <source>
        <dbReference type="Pfam" id="PF00724"/>
    </source>
</evidence>
<dbReference type="KEGG" id="psco:LY89DRAFT_689128"/>
<dbReference type="FunFam" id="3.20.20.70:FF:000138">
    <property type="entry name" value="NADPH dehydrogenase 1"/>
    <property type="match status" value="1"/>
</dbReference>
<dbReference type="RefSeq" id="XP_018065583.1">
    <property type="nucleotide sequence ID" value="XM_018215848.1"/>
</dbReference>
<keyword evidence="3" id="KW-1185">Reference proteome</keyword>
<dbReference type="GO" id="GO:0003959">
    <property type="term" value="F:NADPH dehydrogenase activity"/>
    <property type="evidence" value="ECO:0007669"/>
    <property type="project" value="TreeGrafter"/>
</dbReference>
<dbReference type="OrthoDB" id="276546at2759"/>
<dbReference type="InParanoid" id="A0A194WTD9"/>
<dbReference type="InterPro" id="IPR045247">
    <property type="entry name" value="Oye-like"/>
</dbReference>
<gene>
    <name evidence="2" type="ORF">LY89DRAFT_689128</name>
</gene>
<dbReference type="CDD" id="cd02933">
    <property type="entry name" value="OYE_like_FMN"/>
    <property type="match status" value="1"/>
</dbReference>
<dbReference type="Pfam" id="PF00724">
    <property type="entry name" value="Oxidored_FMN"/>
    <property type="match status" value="1"/>
</dbReference>
<dbReference type="InterPro" id="IPR013785">
    <property type="entry name" value="Aldolase_TIM"/>
</dbReference>
<dbReference type="SUPFAM" id="SSF51395">
    <property type="entry name" value="FMN-linked oxidoreductases"/>
    <property type="match status" value="1"/>
</dbReference>
<proteinExistence type="predicted"/>
<accession>A0A194WTD9</accession>
<dbReference type="GeneID" id="28825574"/>
<dbReference type="FunCoup" id="A0A194WTD9">
    <property type="interactions" value="852"/>
</dbReference>
<dbReference type="PANTHER" id="PTHR22893:SF91">
    <property type="entry name" value="NADPH DEHYDROGENASE 2-RELATED"/>
    <property type="match status" value="1"/>
</dbReference>